<comment type="caution">
    <text evidence="1">The sequence shown here is derived from an EMBL/GenBank/DDBJ whole genome shotgun (WGS) entry which is preliminary data.</text>
</comment>
<evidence type="ECO:0000313" key="2">
    <source>
        <dbReference type="Proteomes" id="UP000215788"/>
    </source>
</evidence>
<dbReference type="InterPro" id="IPR032637">
    <property type="entry name" value="Phage_holin-like"/>
</dbReference>
<accession>A0A266ND08</accession>
<organism evidence="1 2">
    <name type="scientific">Pseudomonas lundensis</name>
    <dbReference type="NCBI Taxonomy" id="86185"/>
    <lineage>
        <taxon>Bacteria</taxon>
        <taxon>Pseudomonadati</taxon>
        <taxon>Pseudomonadota</taxon>
        <taxon>Gammaproteobacteria</taxon>
        <taxon>Pseudomonadales</taxon>
        <taxon>Pseudomonadaceae</taxon>
        <taxon>Pseudomonas</taxon>
    </lineage>
</organism>
<dbReference type="Pfam" id="PF16931">
    <property type="entry name" value="Phage_holin_8"/>
    <property type="match status" value="1"/>
</dbReference>
<name>A0A266ND08_9PSED</name>
<proteinExistence type="predicted"/>
<dbReference type="RefSeq" id="WP_048375931.1">
    <property type="nucleotide sequence ID" value="NZ_JAAQYE010000029.1"/>
</dbReference>
<dbReference type="Proteomes" id="UP000215788">
    <property type="component" value="Unassembled WGS sequence"/>
</dbReference>
<dbReference type="AlphaFoldDB" id="A0A266ND08"/>
<dbReference type="OrthoDB" id="7008580at2"/>
<sequence length="123" mass="13113">MAEPSTGALAVTAAVGMTTASLIPGIDVNAVVGAFAGAMFFVVFARELTPWSRFGYFLASWVLGYYVSSEVMGRNWANTSGLVAFFGALFCVVICISLLEWVQGGKTPGWLRFIADRFGGRNG</sequence>
<dbReference type="EMBL" id="NQKI01000006">
    <property type="protein sequence ID" value="OZY60408.1"/>
    <property type="molecule type" value="Genomic_DNA"/>
</dbReference>
<reference evidence="1 2" key="1">
    <citation type="submission" date="2017-08" db="EMBL/GenBank/DDBJ databases">
        <title>Genomic and metabolic characterisation of spoilage-associated Pseudomonas species.</title>
        <authorList>
            <person name="Stanborough T."/>
            <person name="Fegan N."/>
            <person name="Powell S.M."/>
            <person name="Singh T."/>
            <person name="Tamplin M.L."/>
            <person name="Chandry P.S."/>
        </authorList>
    </citation>
    <scope>NUCLEOTIDE SEQUENCE [LARGE SCALE GENOMIC DNA]</scope>
    <source>
        <strain evidence="1 2">L1802</strain>
    </source>
</reference>
<protein>
    <recommendedName>
        <fullName evidence="3">Phage holin</fullName>
    </recommendedName>
</protein>
<gene>
    <name evidence="1" type="ORF">CJF39_05875</name>
</gene>
<evidence type="ECO:0000313" key="1">
    <source>
        <dbReference type="EMBL" id="OZY60408.1"/>
    </source>
</evidence>
<evidence type="ECO:0008006" key="3">
    <source>
        <dbReference type="Google" id="ProtNLM"/>
    </source>
</evidence>